<comment type="caution">
    <text evidence="3">The sequence shown here is derived from an EMBL/GenBank/DDBJ whole genome shotgun (WGS) entry which is preliminary data.</text>
</comment>
<dbReference type="EMBL" id="BJWL01000022">
    <property type="protein sequence ID" value="GFZ10987.1"/>
    <property type="molecule type" value="Genomic_DNA"/>
</dbReference>
<dbReference type="AlphaFoldDB" id="A0A7J0GJJ9"/>
<evidence type="ECO:0000313" key="2">
    <source>
        <dbReference type="EMBL" id="GFY80963.1"/>
    </source>
</evidence>
<keyword evidence="4" id="KW-1185">Reference proteome</keyword>
<evidence type="ECO:0000313" key="3">
    <source>
        <dbReference type="EMBL" id="GFZ10987.1"/>
    </source>
</evidence>
<sequence length="119" mass="12477">MRRDVPGGGGAVVAGSDAEGEGLAHEDGVGLPVLAPVAAHGHPLGVGSFHAHAHDVPCTRDVGDKNQVEVTEAVDRESDPALLSARHPVKSAWNGGRRVPDFRDSNPDFPGKLNLQYYP</sequence>
<dbReference type="OrthoDB" id="1830656at2759"/>
<feature type="compositionally biased region" description="Gly residues" evidence="1">
    <location>
        <begin position="1"/>
        <end position="12"/>
    </location>
</feature>
<dbReference type="EMBL" id="BJWL01000001">
    <property type="protein sequence ID" value="GFY80963.1"/>
    <property type="molecule type" value="Genomic_DNA"/>
</dbReference>
<name>A0A7J0GJJ9_9ERIC</name>
<accession>A0A7J0GJJ9</accession>
<feature type="region of interest" description="Disordered" evidence="1">
    <location>
        <begin position="1"/>
        <end position="24"/>
    </location>
</feature>
<feature type="region of interest" description="Disordered" evidence="1">
    <location>
        <begin position="74"/>
        <end position="119"/>
    </location>
</feature>
<organism evidence="3 4">
    <name type="scientific">Actinidia rufa</name>
    <dbReference type="NCBI Taxonomy" id="165716"/>
    <lineage>
        <taxon>Eukaryota</taxon>
        <taxon>Viridiplantae</taxon>
        <taxon>Streptophyta</taxon>
        <taxon>Embryophyta</taxon>
        <taxon>Tracheophyta</taxon>
        <taxon>Spermatophyta</taxon>
        <taxon>Magnoliopsida</taxon>
        <taxon>eudicotyledons</taxon>
        <taxon>Gunneridae</taxon>
        <taxon>Pentapetalae</taxon>
        <taxon>asterids</taxon>
        <taxon>Ericales</taxon>
        <taxon>Actinidiaceae</taxon>
        <taxon>Actinidia</taxon>
    </lineage>
</organism>
<evidence type="ECO:0000256" key="1">
    <source>
        <dbReference type="SAM" id="MobiDB-lite"/>
    </source>
</evidence>
<proteinExistence type="predicted"/>
<gene>
    <name evidence="2" type="ORF">Acr_01g0007720</name>
    <name evidence="3" type="ORF">Acr_22g0003850</name>
</gene>
<evidence type="ECO:0000313" key="4">
    <source>
        <dbReference type="Proteomes" id="UP000585474"/>
    </source>
</evidence>
<protein>
    <submittedName>
        <fullName evidence="3">Expansin A9</fullName>
    </submittedName>
</protein>
<reference evidence="3 4" key="1">
    <citation type="submission" date="2019-07" db="EMBL/GenBank/DDBJ databases">
        <title>De Novo Assembly of kiwifruit Actinidia rufa.</title>
        <authorList>
            <person name="Sugita-Konishi S."/>
            <person name="Sato K."/>
            <person name="Mori E."/>
            <person name="Abe Y."/>
            <person name="Kisaki G."/>
            <person name="Hamano K."/>
            <person name="Suezawa K."/>
            <person name="Otani M."/>
            <person name="Fukuda T."/>
            <person name="Manabe T."/>
            <person name="Gomi K."/>
            <person name="Tabuchi M."/>
            <person name="Akimitsu K."/>
            <person name="Kataoka I."/>
        </authorList>
    </citation>
    <scope>NUCLEOTIDE SEQUENCE [LARGE SCALE GENOMIC DNA]</scope>
    <source>
        <strain evidence="4">cv. Fuchu</strain>
        <strain evidence="3">Fuchu</strain>
    </source>
</reference>
<dbReference type="Proteomes" id="UP000585474">
    <property type="component" value="Unassembled WGS sequence"/>
</dbReference>